<organism evidence="2 3">
    <name type="scientific">Corynebacterium occultum</name>
    <dbReference type="NCBI Taxonomy" id="2675219"/>
    <lineage>
        <taxon>Bacteria</taxon>
        <taxon>Bacillati</taxon>
        <taxon>Actinomycetota</taxon>
        <taxon>Actinomycetes</taxon>
        <taxon>Mycobacteriales</taxon>
        <taxon>Corynebacteriaceae</taxon>
        <taxon>Corynebacterium</taxon>
    </lineage>
</organism>
<feature type="transmembrane region" description="Helical" evidence="1">
    <location>
        <begin position="21"/>
        <end position="40"/>
    </location>
</feature>
<feature type="transmembrane region" description="Helical" evidence="1">
    <location>
        <begin position="88"/>
        <end position="106"/>
    </location>
</feature>
<protein>
    <recommendedName>
        <fullName evidence="4">DUF4383 domain-containing protein</fullName>
    </recommendedName>
</protein>
<keyword evidence="3" id="KW-1185">Reference proteome</keyword>
<evidence type="ECO:0000313" key="3">
    <source>
        <dbReference type="Proteomes" id="UP000424462"/>
    </source>
</evidence>
<name>A0A6B8VZS4_9CORY</name>
<feature type="transmembrane region" description="Helical" evidence="1">
    <location>
        <begin position="60"/>
        <end position="81"/>
    </location>
</feature>
<reference evidence="2 3" key="1">
    <citation type="submission" date="2019-11" db="EMBL/GenBank/DDBJ databases">
        <title>Complete genome sequence of Corynebacterium kalinowskii 1959, a novel Corynebacterium species isolated from soil of a small paddock in Vilsendorf, Germany.</title>
        <authorList>
            <person name="Schaffert L."/>
            <person name="Ruwe M."/>
            <person name="Milse J."/>
            <person name="Hanuschka K."/>
            <person name="Ortseifen V."/>
            <person name="Droste J."/>
            <person name="Brandt D."/>
            <person name="Schlueter L."/>
            <person name="Kutter Y."/>
            <person name="Vinke S."/>
            <person name="Viehoefer P."/>
            <person name="Jacob L."/>
            <person name="Luebke N.-C."/>
            <person name="Schulte-Berndt E."/>
            <person name="Hain C."/>
            <person name="Linder M."/>
            <person name="Schmidt P."/>
            <person name="Wollenschlaeger L."/>
            <person name="Luttermann T."/>
            <person name="Thieme E."/>
            <person name="Hassa J."/>
            <person name="Haak M."/>
            <person name="Wittchen M."/>
            <person name="Mentz A."/>
            <person name="Persicke M."/>
            <person name="Busche T."/>
            <person name="Ruckert C."/>
        </authorList>
    </citation>
    <scope>NUCLEOTIDE SEQUENCE [LARGE SCALE GENOMIC DNA]</scope>
    <source>
        <strain evidence="2 3">2039</strain>
    </source>
</reference>
<keyword evidence="1" id="KW-0812">Transmembrane</keyword>
<sequence length="164" mass="17776">MTLKNRSGVRSGRSPLQTVSFIYGIVFLLVGVAGFIPGITTDLGTMQFAGHEGNAMLLGIFHVSILHNIVHLLFGVAGILLARSATTARYFLLVGGIIYLALFLYGLFIDYDSAANFVPLNDANNWLHLGLGVTMVGLSFLPLRTRDAHDPDEAVNMPMRDKAV</sequence>
<feature type="transmembrane region" description="Helical" evidence="1">
    <location>
        <begin position="126"/>
        <end position="143"/>
    </location>
</feature>
<dbReference type="AlphaFoldDB" id="A0A6B8VZS4"/>
<dbReference type="EMBL" id="CP046455">
    <property type="protein sequence ID" value="QGU08499.1"/>
    <property type="molecule type" value="Genomic_DNA"/>
</dbReference>
<evidence type="ECO:0000313" key="2">
    <source>
        <dbReference type="EMBL" id="QGU08499.1"/>
    </source>
</evidence>
<gene>
    <name evidence="2" type="ORF">COCCU_13000</name>
</gene>
<dbReference type="Proteomes" id="UP000424462">
    <property type="component" value="Chromosome"/>
</dbReference>
<evidence type="ECO:0000256" key="1">
    <source>
        <dbReference type="SAM" id="Phobius"/>
    </source>
</evidence>
<dbReference type="RefSeq" id="WP_156232080.1">
    <property type="nucleotide sequence ID" value="NZ_CP046455.1"/>
</dbReference>
<keyword evidence="1" id="KW-1133">Transmembrane helix</keyword>
<proteinExistence type="predicted"/>
<dbReference type="Pfam" id="PF14325">
    <property type="entry name" value="DUF4383"/>
    <property type="match status" value="1"/>
</dbReference>
<accession>A0A6B8VZS4</accession>
<dbReference type="KEGG" id="cok:COCCU_13000"/>
<keyword evidence="1" id="KW-0472">Membrane</keyword>
<evidence type="ECO:0008006" key="4">
    <source>
        <dbReference type="Google" id="ProtNLM"/>
    </source>
</evidence>